<gene>
    <name evidence="2" type="ORF">VNI00_007694</name>
</gene>
<dbReference type="Proteomes" id="UP001383192">
    <property type="component" value="Unassembled WGS sequence"/>
</dbReference>
<protein>
    <submittedName>
        <fullName evidence="2">Uncharacterized protein</fullName>
    </submittedName>
</protein>
<evidence type="ECO:0000256" key="1">
    <source>
        <dbReference type="SAM" id="Coils"/>
    </source>
</evidence>
<reference evidence="2 3" key="1">
    <citation type="submission" date="2024-01" db="EMBL/GenBank/DDBJ databases">
        <title>A draft genome for a cacao thread blight-causing isolate of Paramarasmius palmivorus.</title>
        <authorList>
            <person name="Baruah I.K."/>
            <person name="Bukari Y."/>
            <person name="Amoako-Attah I."/>
            <person name="Meinhardt L.W."/>
            <person name="Bailey B.A."/>
            <person name="Cohen S.P."/>
        </authorList>
    </citation>
    <scope>NUCLEOTIDE SEQUENCE [LARGE SCALE GENOMIC DNA]</scope>
    <source>
        <strain evidence="2 3">GH-12</strain>
    </source>
</reference>
<organism evidence="2 3">
    <name type="scientific">Paramarasmius palmivorus</name>
    <dbReference type="NCBI Taxonomy" id="297713"/>
    <lineage>
        <taxon>Eukaryota</taxon>
        <taxon>Fungi</taxon>
        <taxon>Dikarya</taxon>
        <taxon>Basidiomycota</taxon>
        <taxon>Agaricomycotina</taxon>
        <taxon>Agaricomycetes</taxon>
        <taxon>Agaricomycetidae</taxon>
        <taxon>Agaricales</taxon>
        <taxon>Marasmiineae</taxon>
        <taxon>Marasmiaceae</taxon>
        <taxon>Paramarasmius</taxon>
    </lineage>
</organism>
<keyword evidence="3" id="KW-1185">Reference proteome</keyword>
<proteinExistence type="predicted"/>
<dbReference type="EMBL" id="JAYKXP010000025">
    <property type="protein sequence ID" value="KAK7045441.1"/>
    <property type="molecule type" value="Genomic_DNA"/>
</dbReference>
<accession>A0AAW0D064</accession>
<evidence type="ECO:0000313" key="2">
    <source>
        <dbReference type="EMBL" id="KAK7045441.1"/>
    </source>
</evidence>
<comment type="caution">
    <text evidence="2">The sequence shown here is derived from an EMBL/GenBank/DDBJ whole genome shotgun (WGS) entry which is preliminary data.</text>
</comment>
<sequence length="246" mass="28520">MSSPIHQKIQQHAEPHHSLIHTLKELEGLPNQLTQHQEYLDDLMKQRKNTQDNLEKVVAVITRFDNAEPARKGWLPSRRADNARKQNERERMEALETEFREQRKLRELDEKLEAGLQIKDTLSQNLIKLNNAKEELQSLHDQIFDGPTPEFPEDEELQSNLKYAREAHDNIYGSQLRLQQAVECLVKAEEKVDVCLEKILVILLNAASEYGANKFDRLWVFNKGYLCFNQPSHTASANTIEDTSKP</sequence>
<keyword evidence="1" id="KW-0175">Coiled coil</keyword>
<dbReference type="AlphaFoldDB" id="A0AAW0D064"/>
<name>A0AAW0D064_9AGAR</name>
<feature type="coiled-coil region" evidence="1">
    <location>
        <begin position="33"/>
        <end position="142"/>
    </location>
</feature>
<evidence type="ECO:0000313" key="3">
    <source>
        <dbReference type="Proteomes" id="UP001383192"/>
    </source>
</evidence>